<evidence type="ECO:0000313" key="1">
    <source>
        <dbReference type="EMBL" id="WDE08786.1"/>
    </source>
</evidence>
<dbReference type="RefSeq" id="WP_152647025.1">
    <property type="nucleotide sequence ID" value="NZ_CP059734.1"/>
</dbReference>
<dbReference type="KEGG" id="tvd:SG34_033350"/>
<dbReference type="EMBL" id="CP059734">
    <property type="protein sequence ID" value="WDE08786.1"/>
    <property type="molecule type" value="Genomic_DNA"/>
</dbReference>
<reference evidence="1 2" key="1">
    <citation type="journal article" date="2015" name="Genome Announc.">
        <title>Draft Genome Sequences of Marine Isolates of Thalassomonas viridans and Thalassomonas actiniarum.</title>
        <authorList>
            <person name="Olonade I."/>
            <person name="van Zyl L.J."/>
            <person name="Trindade M."/>
        </authorList>
    </citation>
    <scope>NUCLEOTIDE SEQUENCE [LARGE SCALE GENOMIC DNA]</scope>
    <source>
        <strain evidence="1 2">XOM25</strain>
    </source>
</reference>
<proteinExistence type="predicted"/>
<name>A0AAE9Z8N3_9GAMM</name>
<organism evidence="1 2">
    <name type="scientific">Thalassomonas viridans</name>
    <dbReference type="NCBI Taxonomy" id="137584"/>
    <lineage>
        <taxon>Bacteria</taxon>
        <taxon>Pseudomonadati</taxon>
        <taxon>Pseudomonadota</taxon>
        <taxon>Gammaproteobacteria</taxon>
        <taxon>Alteromonadales</taxon>
        <taxon>Colwelliaceae</taxon>
        <taxon>Thalassomonas</taxon>
    </lineage>
</organism>
<reference evidence="1 2" key="2">
    <citation type="journal article" date="2022" name="Mar. Drugs">
        <title>Bioassay-Guided Fractionation Leads to the Detection of Cholic Acid Generated by the Rare Thalassomonas sp.</title>
        <authorList>
            <person name="Pheiffer F."/>
            <person name="Schneider Y.K."/>
            <person name="Hansen E.H."/>
            <person name="Andersen J.H."/>
            <person name="Isaksson J."/>
            <person name="Busche T."/>
            <person name="R C."/>
            <person name="Kalinowski J."/>
            <person name="Zyl L.V."/>
            <person name="Trindade M."/>
        </authorList>
    </citation>
    <scope>NUCLEOTIDE SEQUENCE [LARGE SCALE GENOMIC DNA]</scope>
    <source>
        <strain evidence="1 2">XOM25</strain>
    </source>
</reference>
<sequence length="126" mass="13962">MENDAPGYINTVAEHQDFESMTGRFQAMHVEPLVLHYENRHQASFSQRWQRCISNALITLPKVTGQYSAVLVQASLSVGLTFYYVLARCLDGIAQASIAAGVQLKGILGHILVFVGKAEQKSKRLL</sequence>
<gene>
    <name evidence="1" type="ORF">SG34_033350</name>
</gene>
<dbReference type="Proteomes" id="UP000032352">
    <property type="component" value="Chromosome pTvir"/>
</dbReference>
<keyword evidence="2" id="KW-1185">Reference proteome</keyword>
<protein>
    <submittedName>
        <fullName evidence="1">Uncharacterized protein</fullName>
    </submittedName>
</protein>
<dbReference type="AlphaFoldDB" id="A0AAE9Z8N3"/>
<evidence type="ECO:0000313" key="2">
    <source>
        <dbReference type="Proteomes" id="UP000032352"/>
    </source>
</evidence>
<accession>A0AAE9Z8N3</accession>